<dbReference type="EMBL" id="JBHSEH010000005">
    <property type="protein sequence ID" value="MFC4426061.1"/>
    <property type="molecule type" value="Genomic_DNA"/>
</dbReference>
<keyword evidence="3" id="KW-1185">Reference proteome</keyword>
<accession>A0ABV8XKF2</accession>
<keyword evidence="1" id="KW-0812">Transmembrane</keyword>
<proteinExistence type="predicted"/>
<comment type="caution">
    <text evidence="2">The sequence shown here is derived from an EMBL/GenBank/DDBJ whole genome shotgun (WGS) entry which is preliminary data.</text>
</comment>
<keyword evidence="1" id="KW-1133">Transmembrane helix</keyword>
<feature type="transmembrane region" description="Helical" evidence="1">
    <location>
        <begin position="26"/>
        <end position="47"/>
    </location>
</feature>
<evidence type="ECO:0000313" key="3">
    <source>
        <dbReference type="Proteomes" id="UP001595998"/>
    </source>
</evidence>
<protein>
    <submittedName>
        <fullName evidence="2">Uncharacterized protein</fullName>
    </submittedName>
</protein>
<reference evidence="3" key="1">
    <citation type="journal article" date="2019" name="Int. J. Syst. Evol. Microbiol.">
        <title>The Global Catalogue of Microorganisms (GCM) 10K type strain sequencing project: providing services to taxonomists for standard genome sequencing and annotation.</title>
        <authorList>
            <consortium name="The Broad Institute Genomics Platform"/>
            <consortium name="The Broad Institute Genome Sequencing Center for Infectious Disease"/>
            <person name="Wu L."/>
            <person name="Ma J."/>
        </authorList>
    </citation>
    <scope>NUCLEOTIDE SEQUENCE [LARGE SCALE GENOMIC DNA]</scope>
    <source>
        <strain evidence="3">CCUG 56029</strain>
    </source>
</reference>
<name>A0ABV8XKF2_9DEIO</name>
<gene>
    <name evidence="2" type="ORF">ACFOZ9_07520</name>
</gene>
<evidence type="ECO:0000313" key="2">
    <source>
        <dbReference type="EMBL" id="MFC4426061.1"/>
    </source>
</evidence>
<evidence type="ECO:0000256" key="1">
    <source>
        <dbReference type="SAM" id="Phobius"/>
    </source>
</evidence>
<dbReference type="Proteomes" id="UP001595998">
    <property type="component" value="Unassembled WGS sequence"/>
</dbReference>
<organism evidence="2 3">
    <name type="scientific">Deinococcus navajonensis</name>
    <dbReference type="NCBI Taxonomy" id="309884"/>
    <lineage>
        <taxon>Bacteria</taxon>
        <taxon>Thermotogati</taxon>
        <taxon>Deinococcota</taxon>
        <taxon>Deinococci</taxon>
        <taxon>Deinococcales</taxon>
        <taxon>Deinococcaceae</taxon>
        <taxon>Deinococcus</taxon>
    </lineage>
</organism>
<dbReference type="RefSeq" id="WP_380038067.1">
    <property type="nucleotide sequence ID" value="NZ_JBHSEH010000005.1"/>
</dbReference>
<sequence>MLILLLVCVNIGGLLSLVWKLSHGEWLAALGSLAMLLLLSAVGVWLLREGP</sequence>
<keyword evidence="1" id="KW-0472">Membrane</keyword>